<organism evidence="2 3">
    <name type="scientific">Acinetobacter pollinis</name>
    <dbReference type="NCBI Taxonomy" id="2605270"/>
    <lineage>
        <taxon>Bacteria</taxon>
        <taxon>Pseudomonadati</taxon>
        <taxon>Pseudomonadota</taxon>
        <taxon>Gammaproteobacteria</taxon>
        <taxon>Moraxellales</taxon>
        <taxon>Moraxellaceae</taxon>
        <taxon>Acinetobacter</taxon>
    </lineage>
</organism>
<gene>
    <name evidence="2" type="ORF">I2F25_05530</name>
</gene>
<reference evidence="2 3" key="1">
    <citation type="submission" date="2019-08" db="EMBL/GenBank/DDBJ databases">
        <title>Five species of Acinetobacter isolated from floral nectar and animal pollinators.</title>
        <authorList>
            <person name="Hendry T.A."/>
        </authorList>
    </citation>
    <scope>NUCLEOTIDE SEQUENCE [LARGE SCALE GENOMIC DNA]</scope>
    <source>
        <strain evidence="2 3">MD18.27</strain>
    </source>
</reference>
<protein>
    <submittedName>
        <fullName evidence="2">Uncharacterized protein</fullName>
    </submittedName>
</protein>
<evidence type="ECO:0000313" key="3">
    <source>
        <dbReference type="Proteomes" id="UP001339883"/>
    </source>
</evidence>
<evidence type="ECO:0000256" key="1">
    <source>
        <dbReference type="SAM" id="Coils"/>
    </source>
</evidence>
<proteinExistence type="predicted"/>
<sequence>MSIENNNSKSEERNHLVAFKEKSQSLKEGLLNHLHELREDYTLSEDDFIELKEIAKIELKELEAQIESISREIKEALNHKASK</sequence>
<feature type="coiled-coil region" evidence="1">
    <location>
        <begin position="45"/>
        <end position="79"/>
    </location>
</feature>
<name>A0ABU6DRP5_9GAMM</name>
<dbReference type="RefSeq" id="WP_325775010.1">
    <property type="nucleotide sequence ID" value="NZ_VTDN01000003.1"/>
</dbReference>
<evidence type="ECO:0000313" key="2">
    <source>
        <dbReference type="EMBL" id="MEB5476514.1"/>
    </source>
</evidence>
<dbReference type="Proteomes" id="UP001339883">
    <property type="component" value="Unassembled WGS sequence"/>
</dbReference>
<comment type="caution">
    <text evidence="2">The sequence shown here is derived from an EMBL/GenBank/DDBJ whole genome shotgun (WGS) entry which is preliminary data.</text>
</comment>
<accession>A0ABU6DRP5</accession>
<keyword evidence="1" id="KW-0175">Coiled coil</keyword>
<dbReference type="EMBL" id="VTDN01000003">
    <property type="protein sequence ID" value="MEB5476514.1"/>
    <property type="molecule type" value="Genomic_DNA"/>
</dbReference>
<keyword evidence="3" id="KW-1185">Reference proteome</keyword>